<name>A0A0A9GDI0_ARUDO</name>
<reference evidence="1" key="2">
    <citation type="journal article" date="2015" name="Data Brief">
        <title>Shoot transcriptome of the giant reed, Arundo donax.</title>
        <authorList>
            <person name="Barrero R.A."/>
            <person name="Guerrero F.D."/>
            <person name="Moolhuijzen P."/>
            <person name="Goolsby J.A."/>
            <person name="Tidwell J."/>
            <person name="Bellgard S.E."/>
            <person name="Bellgard M.I."/>
        </authorList>
    </citation>
    <scope>NUCLEOTIDE SEQUENCE</scope>
    <source>
        <tissue evidence="1">Shoot tissue taken approximately 20 cm above the soil surface</tissue>
    </source>
</reference>
<evidence type="ECO:0000313" key="1">
    <source>
        <dbReference type="EMBL" id="JAE23105.1"/>
    </source>
</evidence>
<reference evidence="1" key="1">
    <citation type="submission" date="2014-09" db="EMBL/GenBank/DDBJ databases">
        <authorList>
            <person name="Magalhaes I.L.F."/>
            <person name="Oliveira U."/>
            <person name="Santos F.R."/>
            <person name="Vidigal T.H.D.A."/>
            <person name="Brescovit A.D."/>
            <person name="Santos A.J."/>
        </authorList>
    </citation>
    <scope>NUCLEOTIDE SEQUENCE</scope>
    <source>
        <tissue evidence="1">Shoot tissue taken approximately 20 cm above the soil surface</tissue>
    </source>
</reference>
<sequence>MSYHHQINSAGSLLARVLPLALENCSDYKFMVPDCNDVQLRRKMEHLYHTKYVHFC</sequence>
<protein>
    <submittedName>
        <fullName evidence="1">Uncharacterized protein</fullName>
    </submittedName>
</protein>
<dbReference type="AlphaFoldDB" id="A0A0A9GDI0"/>
<accession>A0A0A9GDI0</accession>
<dbReference type="EMBL" id="GBRH01174791">
    <property type="protein sequence ID" value="JAE23105.1"/>
    <property type="molecule type" value="Transcribed_RNA"/>
</dbReference>
<organism evidence="1">
    <name type="scientific">Arundo donax</name>
    <name type="common">Giant reed</name>
    <name type="synonym">Donax arundinaceus</name>
    <dbReference type="NCBI Taxonomy" id="35708"/>
    <lineage>
        <taxon>Eukaryota</taxon>
        <taxon>Viridiplantae</taxon>
        <taxon>Streptophyta</taxon>
        <taxon>Embryophyta</taxon>
        <taxon>Tracheophyta</taxon>
        <taxon>Spermatophyta</taxon>
        <taxon>Magnoliopsida</taxon>
        <taxon>Liliopsida</taxon>
        <taxon>Poales</taxon>
        <taxon>Poaceae</taxon>
        <taxon>PACMAD clade</taxon>
        <taxon>Arundinoideae</taxon>
        <taxon>Arundineae</taxon>
        <taxon>Arundo</taxon>
    </lineage>
</organism>
<proteinExistence type="predicted"/>